<dbReference type="SMART" id="SM00283">
    <property type="entry name" value="MA"/>
    <property type="match status" value="1"/>
</dbReference>
<dbReference type="SUPFAM" id="SSF58104">
    <property type="entry name" value="Methyl-accepting chemotaxis protein (MCP) signaling domain"/>
    <property type="match status" value="1"/>
</dbReference>
<reference evidence="6 7" key="1">
    <citation type="submission" date="2019-01" db="EMBL/GenBank/DDBJ databases">
        <title>Complete genome sequence of Erythrobacter flavus KJ5.</title>
        <authorList>
            <person name="Kanesaki Y."/>
            <person name="Brotosudarmo T."/>
            <person name="Moriuchi R."/>
            <person name="Awai K."/>
        </authorList>
    </citation>
    <scope>NUCLEOTIDE SEQUENCE [LARGE SCALE GENOMIC DNA]</scope>
    <source>
        <strain evidence="6 7">KJ5</strain>
    </source>
</reference>
<dbReference type="GO" id="GO:0007165">
    <property type="term" value="P:signal transduction"/>
    <property type="evidence" value="ECO:0007669"/>
    <property type="project" value="UniProtKB-KW"/>
</dbReference>
<dbReference type="InterPro" id="IPR004090">
    <property type="entry name" value="Chemotax_Me-accpt_rcpt"/>
</dbReference>
<dbReference type="EMBL" id="AP019389">
    <property type="protein sequence ID" value="BBI19945.1"/>
    <property type="molecule type" value="Genomic_DNA"/>
</dbReference>
<dbReference type="PRINTS" id="PR00260">
    <property type="entry name" value="CHEMTRNSDUCR"/>
</dbReference>
<dbReference type="PANTHER" id="PTHR32089">
    <property type="entry name" value="METHYL-ACCEPTING CHEMOTAXIS PROTEIN MCPB"/>
    <property type="match status" value="1"/>
</dbReference>
<feature type="transmembrane region" description="Helical" evidence="4">
    <location>
        <begin position="114"/>
        <end position="134"/>
    </location>
</feature>
<evidence type="ECO:0000256" key="1">
    <source>
        <dbReference type="ARBA" id="ARBA00023224"/>
    </source>
</evidence>
<dbReference type="RefSeq" id="WP_130585985.1">
    <property type="nucleotide sequence ID" value="NZ_AP019389.1"/>
</dbReference>
<feature type="domain" description="Methyl-accepting transducer" evidence="5">
    <location>
        <begin position="205"/>
        <end position="452"/>
    </location>
</feature>
<evidence type="ECO:0000256" key="4">
    <source>
        <dbReference type="SAM" id="Phobius"/>
    </source>
</evidence>
<keyword evidence="4" id="KW-1133">Transmembrane helix</keyword>
<dbReference type="GO" id="GO:0006935">
    <property type="term" value="P:chemotaxis"/>
    <property type="evidence" value="ECO:0007669"/>
    <property type="project" value="InterPro"/>
</dbReference>
<evidence type="ECO:0000313" key="7">
    <source>
        <dbReference type="Proteomes" id="UP000290057"/>
    </source>
</evidence>
<evidence type="ECO:0000256" key="3">
    <source>
        <dbReference type="PROSITE-ProRule" id="PRU00284"/>
    </source>
</evidence>
<gene>
    <name evidence="6" type="ORF">EKJ_07920</name>
</gene>
<dbReference type="GO" id="GO:0016020">
    <property type="term" value="C:membrane"/>
    <property type="evidence" value="ECO:0007669"/>
    <property type="project" value="InterPro"/>
</dbReference>
<accession>A0A3T1CG37</accession>
<name>A0A3T1CG37_9SPHN</name>
<protein>
    <submittedName>
        <fullName evidence="6">Chemotaxis protein</fullName>
    </submittedName>
</protein>
<evidence type="ECO:0000259" key="5">
    <source>
        <dbReference type="PROSITE" id="PS50111"/>
    </source>
</evidence>
<feature type="transmembrane region" description="Helical" evidence="4">
    <location>
        <begin position="12"/>
        <end position="33"/>
    </location>
</feature>
<sequence>MNDEISSLRQRGIVWLTMAGWTVSGAFVLMALFTGTYGWQALIASVAINLPPSFVALQKRHDATARLVVGLMIAAQPALLLYATRGIEWQIDMHMYFFVALASLTVLCDLRPIVAGALLIAAHHLLLALVAPSWVFAGGGGIPRVLIHALAVVLQAGILGTIAVSLTATLRRSASAREEAQQALESTRAERALREQLEHDLNERRRTELVEIGQAFETSVSRVATALADTALTLDETTGQLDTVARDTGSGAAGAAQAAAAASHAVATVADHIASLSASIGNIAVTVSQQDTLASEADGRSQSGGVSVAQLVGHSTDIAQATRAIAEVADHTNMLALNATIEAAAAGESGRGFAVVAQEVKSLSRQAAQATGEIETLLTGLQAGSQDAASSFSQISRSVQELAQAASVIRRDVDGQRSLAAEIEVTARQAATEADQIASRSDGLAKSARLAEQLSADLKSASAMLLDNVRELDKSAGDFLARLDRACDSKRAA</sequence>
<feature type="transmembrane region" description="Helical" evidence="4">
    <location>
        <begin position="64"/>
        <end position="83"/>
    </location>
</feature>
<evidence type="ECO:0000313" key="6">
    <source>
        <dbReference type="EMBL" id="BBI19945.1"/>
    </source>
</evidence>
<organism evidence="6 7">
    <name type="scientific">Qipengyuania flava</name>
    <dbReference type="NCBI Taxonomy" id="192812"/>
    <lineage>
        <taxon>Bacteria</taxon>
        <taxon>Pseudomonadati</taxon>
        <taxon>Pseudomonadota</taxon>
        <taxon>Alphaproteobacteria</taxon>
        <taxon>Sphingomonadales</taxon>
        <taxon>Erythrobacteraceae</taxon>
        <taxon>Qipengyuania</taxon>
    </lineage>
</organism>
<dbReference type="PROSITE" id="PS50111">
    <property type="entry name" value="CHEMOTAXIS_TRANSDUC_2"/>
    <property type="match status" value="1"/>
</dbReference>
<proteinExistence type="inferred from homology"/>
<feature type="transmembrane region" description="Helical" evidence="4">
    <location>
        <begin position="146"/>
        <end position="168"/>
    </location>
</feature>
<keyword evidence="4" id="KW-0472">Membrane</keyword>
<comment type="similarity">
    <text evidence="2">Belongs to the methyl-accepting chemotaxis (MCP) protein family.</text>
</comment>
<dbReference type="Gene3D" id="1.10.287.950">
    <property type="entry name" value="Methyl-accepting chemotaxis protein"/>
    <property type="match status" value="1"/>
</dbReference>
<dbReference type="AlphaFoldDB" id="A0A3T1CG37"/>
<keyword evidence="4" id="KW-0812">Transmembrane</keyword>
<dbReference type="GO" id="GO:0004888">
    <property type="term" value="F:transmembrane signaling receptor activity"/>
    <property type="evidence" value="ECO:0007669"/>
    <property type="project" value="InterPro"/>
</dbReference>
<dbReference type="PANTHER" id="PTHR32089:SF112">
    <property type="entry name" value="LYSOZYME-LIKE PROTEIN-RELATED"/>
    <property type="match status" value="1"/>
</dbReference>
<feature type="transmembrane region" description="Helical" evidence="4">
    <location>
        <begin position="39"/>
        <end position="57"/>
    </location>
</feature>
<dbReference type="Pfam" id="PF00015">
    <property type="entry name" value="MCPsignal"/>
    <property type="match status" value="1"/>
</dbReference>
<keyword evidence="7" id="KW-1185">Reference proteome</keyword>
<feature type="transmembrane region" description="Helical" evidence="4">
    <location>
        <begin position="89"/>
        <end position="107"/>
    </location>
</feature>
<dbReference type="InterPro" id="IPR004089">
    <property type="entry name" value="MCPsignal_dom"/>
</dbReference>
<keyword evidence="1 3" id="KW-0807">Transducer</keyword>
<dbReference type="Proteomes" id="UP000290057">
    <property type="component" value="Chromosome"/>
</dbReference>
<evidence type="ECO:0000256" key="2">
    <source>
        <dbReference type="ARBA" id="ARBA00029447"/>
    </source>
</evidence>